<evidence type="ECO:0000256" key="1">
    <source>
        <dbReference type="SAM" id="Coils"/>
    </source>
</evidence>
<reference evidence="2" key="1">
    <citation type="submission" date="2023-10" db="EMBL/GenBank/DDBJ databases">
        <authorList>
            <person name="Chen Y."/>
            <person name="Shah S."/>
            <person name="Dougan E. K."/>
            <person name="Thang M."/>
            <person name="Chan C."/>
        </authorList>
    </citation>
    <scope>NUCLEOTIDE SEQUENCE [LARGE SCALE GENOMIC DNA]</scope>
</reference>
<evidence type="ECO:0000313" key="3">
    <source>
        <dbReference type="Proteomes" id="UP001189429"/>
    </source>
</evidence>
<sequence length="116" mass="12637">MACWCETNDKEKTKSIKEAEARIAALEVKIEEDTAASARLATEIKNTEQEVSKNQESLDQATAIREKELAEFNAEEKEMLEAISALKAAVTVLSKHHGGASSAFLQVAAETAQDDQ</sequence>
<evidence type="ECO:0000313" key="2">
    <source>
        <dbReference type="EMBL" id="CAK0860487.1"/>
    </source>
</evidence>
<keyword evidence="3" id="KW-1185">Reference proteome</keyword>
<dbReference type="EMBL" id="CAUYUJ010015984">
    <property type="protein sequence ID" value="CAK0860487.1"/>
    <property type="molecule type" value="Genomic_DNA"/>
</dbReference>
<accession>A0ABN9UNB3</accession>
<dbReference type="Proteomes" id="UP001189429">
    <property type="component" value="Unassembled WGS sequence"/>
</dbReference>
<gene>
    <name evidence="2" type="ORF">PCOR1329_LOCUS49446</name>
</gene>
<name>A0ABN9UNB3_9DINO</name>
<organism evidence="2 3">
    <name type="scientific">Prorocentrum cordatum</name>
    <dbReference type="NCBI Taxonomy" id="2364126"/>
    <lineage>
        <taxon>Eukaryota</taxon>
        <taxon>Sar</taxon>
        <taxon>Alveolata</taxon>
        <taxon>Dinophyceae</taxon>
        <taxon>Prorocentrales</taxon>
        <taxon>Prorocentraceae</taxon>
        <taxon>Prorocentrum</taxon>
    </lineage>
</organism>
<comment type="caution">
    <text evidence="2">The sequence shown here is derived from an EMBL/GenBank/DDBJ whole genome shotgun (WGS) entry which is preliminary data.</text>
</comment>
<proteinExistence type="predicted"/>
<protein>
    <submittedName>
        <fullName evidence="2">Uncharacterized protein</fullName>
    </submittedName>
</protein>
<feature type="coiled-coil region" evidence="1">
    <location>
        <begin position="9"/>
        <end position="89"/>
    </location>
</feature>
<keyword evidence="1" id="KW-0175">Coiled coil</keyword>